<dbReference type="RefSeq" id="WP_264849955.1">
    <property type="nucleotide sequence ID" value="NZ_BRXR01000001.1"/>
</dbReference>
<reference evidence="2 3" key="1">
    <citation type="journal article" date="2024" name="Int. J. Syst. Evol. Microbiol.">
        <title>Clostridium omnivorum sp. nov., isolated from anoxic soil under the treatment of reductive soil disinfestation.</title>
        <authorList>
            <person name="Ueki A."/>
            <person name="Tonouchi A."/>
            <person name="Kaku N."/>
            <person name="Honma S."/>
            <person name="Ueki K."/>
        </authorList>
    </citation>
    <scope>NUCLEOTIDE SEQUENCE [LARGE SCALE GENOMIC DNA]</scope>
    <source>
        <strain evidence="2 3">E14</strain>
    </source>
</reference>
<evidence type="ECO:0000259" key="1">
    <source>
        <dbReference type="Pfam" id="PF03819"/>
    </source>
</evidence>
<dbReference type="Proteomes" id="UP001208567">
    <property type="component" value="Unassembled WGS sequence"/>
</dbReference>
<keyword evidence="3" id="KW-1185">Reference proteome</keyword>
<sequence>MDTKDLKISELMDMSYKLWEKNKDKWSPMEPEYGRDFILYMIEEVGEAIAIIKKKGEEEIMKDSTTRERFVEELGDVLMYFIDVLNRFNVSAEEFSSIYMKKFNKNMERNYSEQYKNLFK</sequence>
<dbReference type="SUPFAM" id="SSF101386">
    <property type="entry name" value="all-alpha NTP pyrophosphatases"/>
    <property type="match status" value="1"/>
</dbReference>
<protein>
    <recommendedName>
        <fullName evidence="1">NTP pyrophosphohydrolase MazG-like domain-containing protein</fullName>
    </recommendedName>
</protein>
<gene>
    <name evidence="2" type="ORF">bsdE14_20850</name>
</gene>
<name>A0ABQ5N616_9CLOT</name>
<organism evidence="2 3">
    <name type="scientific">Clostridium omnivorum</name>
    <dbReference type="NCBI Taxonomy" id="1604902"/>
    <lineage>
        <taxon>Bacteria</taxon>
        <taxon>Bacillati</taxon>
        <taxon>Bacillota</taxon>
        <taxon>Clostridia</taxon>
        <taxon>Eubacteriales</taxon>
        <taxon>Clostridiaceae</taxon>
        <taxon>Clostridium</taxon>
    </lineage>
</organism>
<dbReference type="EMBL" id="BRXR01000001">
    <property type="protein sequence ID" value="GLC30675.1"/>
    <property type="molecule type" value="Genomic_DNA"/>
</dbReference>
<dbReference type="Pfam" id="PF03819">
    <property type="entry name" value="MazG"/>
    <property type="match status" value="1"/>
</dbReference>
<evidence type="ECO:0000313" key="3">
    <source>
        <dbReference type="Proteomes" id="UP001208567"/>
    </source>
</evidence>
<accession>A0ABQ5N616</accession>
<dbReference type="InterPro" id="IPR004518">
    <property type="entry name" value="MazG-like_dom"/>
</dbReference>
<comment type="caution">
    <text evidence="2">The sequence shown here is derived from an EMBL/GenBank/DDBJ whole genome shotgun (WGS) entry which is preliminary data.</text>
</comment>
<dbReference type="Gene3D" id="1.10.287.1080">
    <property type="entry name" value="MazG-like"/>
    <property type="match status" value="1"/>
</dbReference>
<feature type="domain" description="NTP pyrophosphohydrolase MazG-like" evidence="1">
    <location>
        <begin position="38"/>
        <end position="102"/>
    </location>
</feature>
<evidence type="ECO:0000313" key="2">
    <source>
        <dbReference type="EMBL" id="GLC30675.1"/>
    </source>
</evidence>
<proteinExistence type="predicted"/>